<reference evidence="1" key="1">
    <citation type="journal article" date="2020" name="mSystems">
        <title>Genome- and Community-Level Interaction Insights into Carbon Utilization and Element Cycling Functions of Hydrothermarchaeota in Hydrothermal Sediment.</title>
        <authorList>
            <person name="Zhou Z."/>
            <person name="Liu Y."/>
            <person name="Xu W."/>
            <person name="Pan J."/>
            <person name="Luo Z.H."/>
            <person name="Li M."/>
        </authorList>
    </citation>
    <scope>NUCLEOTIDE SEQUENCE [LARGE SCALE GENOMIC DNA]</scope>
    <source>
        <strain evidence="1">SpSt-402</strain>
    </source>
</reference>
<dbReference type="AlphaFoldDB" id="A0A832H2S2"/>
<comment type="caution">
    <text evidence="1">The sequence shown here is derived from an EMBL/GenBank/DDBJ whole genome shotgun (WGS) entry which is preliminary data.</text>
</comment>
<accession>A0A832H2S2</accession>
<sequence>MSASSAVLSKDRNHLRIPKITPSNEVLLFVDLAQVISHTPEQIEGMAIWLGYSPELRIAEYVRNGQKVLEPVLLIYQGEMPSDEERLLGSWESLLSQVQPATAVHLRSGQPLAA</sequence>
<gene>
    <name evidence="1" type="ORF">ENR47_09795</name>
</gene>
<evidence type="ECO:0000313" key="1">
    <source>
        <dbReference type="EMBL" id="HGW94559.1"/>
    </source>
</evidence>
<organism evidence="1">
    <name type="scientific">Oscillatoriales cyanobacterium SpSt-402</name>
    <dbReference type="NCBI Taxonomy" id="2282168"/>
    <lineage>
        <taxon>Bacteria</taxon>
        <taxon>Bacillati</taxon>
        <taxon>Cyanobacteriota</taxon>
        <taxon>Cyanophyceae</taxon>
        <taxon>Oscillatoriophycideae</taxon>
        <taxon>Oscillatoriales</taxon>
    </lineage>
</organism>
<protein>
    <submittedName>
        <fullName evidence="1">Uncharacterized protein</fullName>
    </submittedName>
</protein>
<proteinExistence type="predicted"/>
<dbReference type="EMBL" id="DSRD01000612">
    <property type="protein sequence ID" value="HGW94559.1"/>
    <property type="molecule type" value="Genomic_DNA"/>
</dbReference>
<name>A0A832H2S2_9CYAN</name>